<evidence type="ECO:0000256" key="2">
    <source>
        <dbReference type="SAM" id="SignalP"/>
    </source>
</evidence>
<evidence type="ECO:0000256" key="1">
    <source>
        <dbReference type="SAM" id="MobiDB-lite"/>
    </source>
</evidence>
<feature type="compositionally biased region" description="Low complexity" evidence="1">
    <location>
        <begin position="483"/>
        <end position="508"/>
    </location>
</feature>
<keyword evidence="2" id="KW-0732">Signal</keyword>
<reference evidence="3 4" key="1">
    <citation type="submission" date="2016-12" db="EMBL/GenBank/DDBJ databases">
        <title>Genomic comparison of strains in the 'Actinomyces naeslundii' group.</title>
        <authorList>
            <person name="Mughal S.R."/>
            <person name="Do T."/>
            <person name="Gilbert S.C."/>
            <person name="Witherden E.A."/>
            <person name="Didelot X."/>
            <person name="Beighton D."/>
        </authorList>
    </citation>
    <scope>NUCLEOTIDE SEQUENCE [LARGE SCALE GENOMIC DNA]</scope>
    <source>
        <strain evidence="3 4">G53E</strain>
    </source>
</reference>
<feature type="region of interest" description="Disordered" evidence="1">
    <location>
        <begin position="441"/>
        <end position="525"/>
    </location>
</feature>
<accession>A0A1Q8XFX8</accession>
<dbReference type="PANTHER" id="PTHR31778:SF2">
    <property type="entry name" value="BUD SITE SELECTION PROTEIN RAX2"/>
    <property type="match status" value="1"/>
</dbReference>
<name>A0A1Q8XFX8_9ACTO</name>
<organism evidence="3 4">
    <name type="scientific">Actinomyces oris</name>
    <dbReference type="NCBI Taxonomy" id="544580"/>
    <lineage>
        <taxon>Bacteria</taxon>
        <taxon>Bacillati</taxon>
        <taxon>Actinomycetota</taxon>
        <taxon>Actinomycetes</taxon>
        <taxon>Actinomycetales</taxon>
        <taxon>Actinomycetaceae</taxon>
        <taxon>Actinomyces</taxon>
    </lineage>
</organism>
<protein>
    <recommendedName>
        <fullName evidence="5">Peptidase</fullName>
    </recommendedName>
</protein>
<evidence type="ECO:0000313" key="3">
    <source>
        <dbReference type="EMBL" id="OLO79226.1"/>
    </source>
</evidence>
<feature type="signal peptide" evidence="2">
    <location>
        <begin position="1"/>
        <end position="35"/>
    </location>
</feature>
<gene>
    <name evidence="3" type="ORF">BKH15_03035</name>
</gene>
<feature type="chain" id="PRO_5012593181" description="Peptidase" evidence="2">
    <location>
        <begin position="36"/>
        <end position="525"/>
    </location>
</feature>
<dbReference type="EMBL" id="MSKW01000005">
    <property type="protein sequence ID" value="OLO79226.1"/>
    <property type="molecule type" value="Genomic_DNA"/>
</dbReference>
<sequence>MHPFRAASSVGAVLTALPLALGALVAPTVAPPAAAAPGQVALASPQPLPTAQMDGIVLDQAVVGNTVYVVGEFKNARPAGAAAGENESPRYNAMAFDITTGALLDWAPKVNGKINAVEASADGSTIYLGGNFTSVNDETVYRVAAVDAAGKRKPLGASANGAVMDLELSPDGSTLYLGGSFTQINSSARQRAGAVDLKTNKVNSFAPQVNDSLVRSITVATDNSAVAIGGSFTSVDGSSDAYGIAVLETSGSLRHTNISSVIRNAGSNSGIMSLKSDSRGLYGTGYSQEGTFEGMFRASWTTGDIDLMADCHGDTYDVLPTNDVIYIASHTHDCSNIGGFSDGEQSGTYHHAVGFSSTATGTVRSNTARGYSDYSGMPAPTQYNGFLPGFQIGEYSGLSQAVWTVEGNSQYIVYGGEFVAVNGTKQQGLVRFAASGGDANAAAPGDEGGNDNGDNGKDKKNKDNKDKKNKKKNKKKQDDWDNQDGWGQDGWDNQNGWGQDGWDNQNGWGQDGWGRGGWDNQDDEW</sequence>
<dbReference type="RefSeq" id="WP_075414160.1">
    <property type="nucleotide sequence ID" value="NZ_MSKW01000005.1"/>
</dbReference>
<dbReference type="GO" id="GO:1902929">
    <property type="term" value="C:plasma membrane of growing cell tip"/>
    <property type="evidence" value="ECO:0007669"/>
    <property type="project" value="TreeGrafter"/>
</dbReference>
<evidence type="ECO:0008006" key="5">
    <source>
        <dbReference type="Google" id="ProtNLM"/>
    </source>
</evidence>
<dbReference type="PANTHER" id="PTHR31778">
    <property type="entry name" value="BUD SITE SELECTION PROTEIN RAX2"/>
    <property type="match status" value="1"/>
</dbReference>
<dbReference type="SUPFAM" id="SSF63825">
    <property type="entry name" value="YWTD domain"/>
    <property type="match status" value="1"/>
</dbReference>
<dbReference type="Proteomes" id="UP000186769">
    <property type="component" value="Unassembled WGS sequence"/>
</dbReference>
<feature type="compositionally biased region" description="Basic and acidic residues" evidence="1">
    <location>
        <begin position="454"/>
        <end position="466"/>
    </location>
</feature>
<dbReference type="AlphaFoldDB" id="A0A1Q8XFX8"/>
<proteinExistence type="predicted"/>
<evidence type="ECO:0000313" key="4">
    <source>
        <dbReference type="Proteomes" id="UP000186769"/>
    </source>
</evidence>
<comment type="caution">
    <text evidence="3">The sequence shown here is derived from an EMBL/GenBank/DDBJ whole genome shotgun (WGS) entry which is preliminary data.</text>
</comment>